<dbReference type="Gene3D" id="2.40.160.60">
    <property type="entry name" value="Outer membrane protein transport protein (OMPP1/FadL/TodX)"/>
    <property type="match status" value="1"/>
</dbReference>
<evidence type="ECO:0000256" key="5">
    <source>
        <dbReference type="ARBA" id="ARBA00022729"/>
    </source>
</evidence>
<evidence type="ECO:0000313" key="10">
    <source>
        <dbReference type="Proteomes" id="UP000054877"/>
    </source>
</evidence>
<dbReference type="GO" id="GO:0015483">
    <property type="term" value="F:long-chain fatty acid transporting porin activity"/>
    <property type="evidence" value="ECO:0007669"/>
    <property type="project" value="TreeGrafter"/>
</dbReference>
<feature type="signal peptide" evidence="8">
    <location>
        <begin position="1"/>
        <end position="19"/>
    </location>
</feature>
<gene>
    <name evidence="9" type="ORF">Lspi_2623</name>
</gene>
<dbReference type="SUPFAM" id="SSF56935">
    <property type="entry name" value="Porins"/>
    <property type="match status" value="1"/>
</dbReference>
<organism evidence="9 10">
    <name type="scientific">Legionella spiritensis</name>
    <dbReference type="NCBI Taxonomy" id="452"/>
    <lineage>
        <taxon>Bacteria</taxon>
        <taxon>Pseudomonadati</taxon>
        <taxon>Pseudomonadota</taxon>
        <taxon>Gammaproteobacteria</taxon>
        <taxon>Legionellales</taxon>
        <taxon>Legionellaceae</taxon>
        <taxon>Legionella</taxon>
    </lineage>
</organism>
<dbReference type="PANTHER" id="PTHR35093">
    <property type="entry name" value="OUTER MEMBRANE PROTEIN NMB0088-RELATED"/>
    <property type="match status" value="1"/>
</dbReference>
<evidence type="ECO:0000256" key="3">
    <source>
        <dbReference type="ARBA" id="ARBA00022452"/>
    </source>
</evidence>
<comment type="similarity">
    <text evidence="2">Belongs to the OmpP1/FadL family.</text>
</comment>
<keyword evidence="10" id="KW-1185">Reference proteome</keyword>
<comment type="subcellular location">
    <subcellularLocation>
        <location evidence="1">Cell outer membrane</location>
        <topology evidence="1">Multi-pass membrane protein</topology>
    </subcellularLocation>
</comment>
<keyword evidence="6" id="KW-0472">Membrane</keyword>
<accession>A0A0W0YWU1</accession>
<keyword evidence="5 8" id="KW-0732">Signal</keyword>
<dbReference type="AlphaFoldDB" id="A0A0W0YWU1"/>
<dbReference type="InterPro" id="IPR005017">
    <property type="entry name" value="OMPP1/FadL/TodX"/>
</dbReference>
<evidence type="ECO:0000313" key="9">
    <source>
        <dbReference type="EMBL" id="KTD61381.1"/>
    </source>
</evidence>
<keyword evidence="4" id="KW-0812">Transmembrane</keyword>
<reference evidence="9 10" key="1">
    <citation type="submission" date="2015-11" db="EMBL/GenBank/DDBJ databases">
        <title>Genomic analysis of 38 Legionella species identifies large and diverse effector repertoires.</title>
        <authorList>
            <person name="Burstein D."/>
            <person name="Amaro F."/>
            <person name="Zusman T."/>
            <person name="Lifshitz Z."/>
            <person name="Cohen O."/>
            <person name="Gilbert J.A."/>
            <person name="Pupko T."/>
            <person name="Shuman H.A."/>
            <person name="Segal G."/>
        </authorList>
    </citation>
    <scope>NUCLEOTIDE SEQUENCE [LARGE SCALE GENOMIC DNA]</scope>
    <source>
        <strain evidence="9 10">Mt.St.Helens-9</strain>
    </source>
</reference>
<dbReference type="Proteomes" id="UP000054877">
    <property type="component" value="Unassembled WGS sequence"/>
</dbReference>
<name>A0A0W0YWU1_LEGSP</name>
<evidence type="ECO:0000256" key="2">
    <source>
        <dbReference type="ARBA" id="ARBA00008163"/>
    </source>
</evidence>
<evidence type="ECO:0000256" key="8">
    <source>
        <dbReference type="SAM" id="SignalP"/>
    </source>
</evidence>
<dbReference type="Pfam" id="PF03349">
    <property type="entry name" value="Toluene_X"/>
    <property type="match status" value="1"/>
</dbReference>
<sequence length="394" mass="43976">MMRYPIAALLGFACANVSANVIQYYTGISYSNPAELFKVQKNEFIIGGTAFYADLRFSGNVLNFNTFQYDTGASSSNRYSLLPYGRIATRVDSKMVVGVDVTEPFHSNLMWGRHAVTRYAATETLLTDVEFTPRFSYSFTPQLYGGGGINFNFLKNNETNWALPVGPGPTDYDTLVNRTSGFGVGYNAGLYYVINQTNFLGAVYYSSIKQSSRGTSFLNGVANSALQFNFRMPSTTVLNYVHIFNPYWLASIQVFNVRWDQNQFARIKNTAAPPPVGPNFTFTMGYEDTWSFAAAVRHQLNDKLGLTAIFLQDNGPEQDHLRTINFPSDVQYFGGLSADYQVSKNTSVQFLYGQVYSNTLIANFVAANGQSIPFTAGRVRIHADVIELRFKIQT</sequence>
<evidence type="ECO:0000256" key="1">
    <source>
        <dbReference type="ARBA" id="ARBA00004571"/>
    </source>
</evidence>
<proteinExistence type="inferred from homology"/>
<dbReference type="PATRIC" id="fig|452.5.peg.2904"/>
<protein>
    <submittedName>
        <fullName evidence="9">Outer membrane protein</fullName>
    </submittedName>
</protein>
<dbReference type="RefSeq" id="WP_082642836.1">
    <property type="nucleotide sequence ID" value="NZ_CAAAII010000007.1"/>
</dbReference>
<keyword evidence="7" id="KW-0998">Cell outer membrane</keyword>
<dbReference type="STRING" id="452.Lspi_2623"/>
<comment type="caution">
    <text evidence="9">The sequence shown here is derived from an EMBL/GenBank/DDBJ whole genome shotgun (WGS) entry which is preliminary data.</text>
</comment>
<dbReference type="GO" id="GO:0009279">
    <property type="term" value="C:cell outer membrane"/>
    <property type="evidence" value="ECO:0007669"/>
    <property type="project" value="UniProtKB-SubCell"/>
</dbReference>
<dbReference type="EMBL" id="LNYX01000032">
    <property type="protein sequence ID" value="KTD61381.1"/>
    <property type="molecule type" value="Genomic_DNA"/>
</dbReference>
<feature type="chain" id="PRO_5006918040" evidence="8">
    <location>
        <begin position="20"/>
        <end position="394"/>
    </location>
</feature>
<evidence type="ECO:0000256" key="4">
    <source>
        <dbReference type="ARBA" id="ARBA00022692"/>
    </source>
</evidence>
<keyword evidence="3" id="KW-1134">Transmembrane beta strand</keyword>
<evidence type="ECO:0000256" key="7">
    <source>
        <dbReference type="ARBA" id="ARBA00023237"/>
    </source>
</evidence>
<dbReference type="PANTHER" id="PTHR35093:SF8">
    <property type="entry name" value="OUTER MEMBRANE PROTEIN NMB0088-RELATED"/>
    <property type="match status" value="1"/>
</dbReference>
<evidence type="ECO:0000256" key="6">
    <source>
        <dbReference type="ARBA" id="ARBA00023136"/>
    </source>
</evidence>